<reference evidence="2 3" key="1">
    <citation type="journal article" date="2019" name="Int. J. Syst. Evol. Microbiol.">
        <title>The Global Catalogue of Microorganisms (GCM) 10K type strain sequencing project: providing services to taxonomists for standard genome sequencing and annotation.</title>
        <authorList>
            <consortium name="The Broad Institute Genomics Platform"/>
            <consortium name="The Broad Institute Genome Sequencing Center for Infectious Disease"/>
            <person name="Wu L."/>
            <person name="Ma J."/>
        </authorList>
    </citation>
    <scope>NUCLEOTIDE SEQUENCE [LARGE SCALE GENOMIC DNA]</scope>
    <source>
        <strain evidence="2 3">DT31</strain>
    </source>
</reference>
<dbReference type="InterPro" id="IPR058357">
    <property type="entry name" value="DUF8044"/>
</dbReference>
<name>A0ABD5WB80_9EURY</name>
<evidence type="ECO:0000313" key="2">
    <source>
        <dbReference type="EMBL" id="MFC7068740.1"/>
    </source>
</evidence>
<dbReference type="Pfam" id="PF26161">
    <property type="entry name" value="DUF8044"/>
    <property type="match status" value="1"/>
</dbReference>
<dbReference type="EMBL" id="JBHTAH010000002">
    <property type="protein sequence ID" value="MFC7068740.1"/>
    <property type="molecule type" value="Genomic_DNA"/>
</dbReference>
<keyword evidence="1" id="KW-0472">Membrane</keyword>
<protein>
    <submittedName>
        <fullName evidence="2">Uncharacterized protein</fullName>
    </submittedName>
</protein>
<keyword evidence="3" id="KW-1185">Reference proteome</keyword>
<sequence>MTTPRQRQFLSLQAGWMLLAIALLASAGRLTGELVFVASFVGLVVVTALTEPVHATVDWRGRLRWPLAVGALVFAAFVAVRTFEKFVGSL</sequence>
<feature type="transmembrane region" description="Helical" evidence="1">
    <location>
        <begin position="34"/>
        <end position="53"/>
    </location>
</feature>
<comment type="caution">
    <text evidence="2">The sequence shown here is derived from an EMBL/GenBank/DDBJ whole genome shotgun (WGS) entry which is preliminary data.</text>
</comment>
<feature type="transmembrane region" description="Helical" evidence="1">
    <location>
        <begin position="65"/>
        <end position="83"/>
    </location>
</feature>
<gene>
    <name evidence="2" type="ORF">ACFQL9_03725</name>
</gene>
<keyword evidence="1" id="KW-1133">Transmembrane helix</keyword>
<feature type="transmembrane region" description="Helical" evidence="1">
    <location>
        <begin position="9"/>
        <end position="28"/>
    </location>
</feature>
<accession>A0ABD5WB80</accession>
<evidence type="ECO:0000256" key="1">
    <source>
        <dbReference type="SAM" id="Phobius"/>
    </source>
</evidence>
<proteinExistence type="predicted"/>
<keyword evidence="1" id="KW-0812">Transmembrane</keyword>
<organism evidence="2 3">
    <name type="scientific">Halobaculum lipolyticum</name>
    <dbReference type="NCBI Taxonomy" id="3032001"/>
    <lineage>
        <taxon>Archaea</taxon>
        <taxon>Methanobacteriati</taxon>
        <taxon>Methanobacteriota</taxon>
        <taxon>Stenosarchaea group</taxon>
        <taxon>Halobacteria</taxon>
        <taxon>Halobacteriales</taxon>
        <taxon>Haloferacaceae</taxon>
        <taxon>Halobaculum</taxon>
    </lineage>
</organism>
<dbReference type="AlphaFoldDB" id="A0ABD5WB80"/>
<dbReference type="Proteomes" id="UP001596461">
    <property type="component" value="Unassembled WGS sequence"/>
</dbReference>
<dbReference type="GeneID" id="81127063"/>
<evidence type="ECO:0000313" key="3">
    <source>
        <dbReference type="Proteomes" id="UP001596461"/>
    </source>
</evidence>
<dbReference type="RefSeq" id="WP_284033441.1">
    <property type="nucleotide sequence ID" value="NZ_CP126155.1"/>
</dbReference>